<keyword evidence="4" id="KW-1133">Transmembrane helix</keyword>
<evidence type="ECO:0000256" key="2">
    <source>
        <dbReference type="ARBA" id="ARBA00023002"/>
    </source>
</evidence>
<comment type="pathway">
    <text evidence="1">Mycotoxin biosynthesis.</text>
</comment>
<comment type="caution">
    <text evidence="5">The sequence shown here is derived from an EMBL/GenBank/DDBJ whole genome shotgun (WGS) entry which is preliminary data.</text>
</comment>
<sequence>MAQPSQDESMCELETQGLLSDAIILPKKPPRWKRAFWVFAAVATVEAIILVFLLLNKTHIHFPISIDLIETTFTPEPPSENVDSAEDVSKAWSVYTLPGFVTVDPAIYGLIPNNNVIQGQKNVYLLSAFHQLHCLKALQTMYTALRDGASSHTISTHDTEHMSHCVDYIRQGVECAGDMTLEHVYGDGRERTSTHICRSWTEIEQWQRDHSV</sequence>
<evidence type="ECO:0000256" key="1">
    <source>
        <dbReference type="ARBA" id="ARBA00004685"/>
    </source>
</evidence>
<evidence type="ECO:0000313" key="6">
    <source>
        <dbReference type="Proteomes" id="UP001215712"/>
    </source>
</evidence>
<reference evidence="5" key="2">
    <citation type="submission" date="2023-01" db="EMBL/GenBank/DDBJ databases">
        <authorList>
            <person name="Petersen C."/>
        </authorList>
    </citation>
    <scope>NUCLEOTIDE SEQUENCE</scope>
    <source>
        <strain evidence="5">IBT 17514</strain>
    </source>
</reference>
<accession>A0AAD6HYC0</accession>
<keyword evidence="2" id="KW-0560">Oxidoreductase</keyword>
<dbReference type="Proteomes" id="UP001215712">
    <property type="component" value="Unassembled WGS sequence"/>
</dbReference>
<comment type="similarity">
    <text evidence="3">Belongs to the ustYa family.</text>
</comment>
<organism evidence="5 6">
    <name type="scientific">Penicillium malachiteum</name>
    <dbReference type="NCBI Taxonomy" id="1324776"/>
    <lineage>
        <taxon>Eukaryota</taxon>
        <taxon>Fungi</taxon>
        <taxon>Dikarya</taxon>
        <taxon>Ascomycota</taxon>
        <taxon>Pezizomycotina</taxon>
        <taxon>Eurotiomycetes</taxon>
        <taxon>Eurotiomycetidae</taxon>
        <taxon>Eurotiales</taxon>
        <taxon>Aspergillaceae</taxon>
        <taxon>Penicillium</taxon>
    </lineage>
</organism>
<evidence type="ECO:0000256" key="4">
    <source>
        <dbReference type="SAM" id="Phobius"/>
    </source>
</evidence>
<dbReference type="PANTHER" id="PTHR33365:SF11">
    <property type="entry name" value="TAT PATHWAY SIGNAL SEQUENCE"/>
    <property type="match status" value="1"/>
</dbReference>
<evidence type="ECO:0008006" key="7">
    <source>
        <dbReference type="Google" id="ProtNLM"/>
    </source>
</evidence>
<dbReference type="PANTHER" id="PTHR33365">
    <property type="entry name" value="YALI0B05434P"/>
    <property type="match status" value="1"/>
</dbReference>
<keyword evidence="6" id="KW-1185">Reference proteome</keyword>
<protein>
    <recommendedName>
        <fullName evidence="7">Oxidase ustYa</fullName>
    </recommendedName>
</protein>
<dbReference type="GO" id="GO:0043386">
    <property type="term" value="P:mycotoxin biosynthetic process"/>
    <property type="evidence" value="ECO:0007669"/>
    <property type="project" value="InterPro"/>
</dbReference>
<keyword evidence="4" id="KW-0812">Transmembrane</keyword>
<dbReference type="GO" id="GO:0016491">
    <property type="term" value="F:oxidoreductase activity"/>
    <property type="evidence" value="ECO:0007669"/>
    <property type="project" value="UniProtKB-KW"/>
</dbReference>
<name>A0AAD6HYC0_9EURO</name>
<dbReference type="EMBL" id="JAQJAN010000001">
    <property type="protein sequence ID" value="KAJ5741014.1"/>
    <property type="molecule type" value="Genomic_DNA"/>
</dbReference>
<dbReference type="AlphaFoldDB" id="A0AAD6HYC0"/>
<reference evidence="5" key="1">
    <citation type="journal article" date="2023" name="IMA Fungus">
        <title>Comparative genomic study of the Penicillium genus elucidates a diverse pangenome and 15 lateral gene transfer events.</title>
        <authorList>
            <person name="Petersen C."/>
            <person name="Sorensen T."/>
            <person name="Nielsen M.R."/>
            <person name="Sondergaard T.E."/>
            <person name="Sorensen J.L."/>
            <person name="Fitzpatrick D.A."/>
            <person name="Frisvad J.C."/>
            <person name="Nielsen K.L."/>
        </authorList>
    </citation>
    <scope>NUCLEOTIDE SEQUENCE</scope>
    <source>
        <strain evidence="5">IBT 17514</strain>
    </source>
</reference>
<dbReference type="InterPro" id="IPR021765">
    <property type="entry name" value="UstYa-like"/>
</dbReference>
<gene>
    <name evidence="5" type="ORF">N7493_000886</name>
</gene>
<dbReference type="Pfam" id="PF11807">
    <property type="entry name" value="UstYa"/>
    <property type="match status" value="1"/>
</dbReference>
<evidence type="ECO:0000313" key="5">
    <source>
        <dbReference type="EMBL" id="KAJ5741014.1"/>
    </source>
</evidence>
<proteinExistence type="inferred from homology"/>
<feature type="transmembrane region" description="Helical" evidence="4">
    <location>
        <begin position="35"/>
        <end position="55"/>
    </location>
</feature>
<keyword evidence="4" id="KW-0472">Membrane</keyword>
<evidence type="ECO:0000256" key="3">
    <source>
        <dbReference type="ARBA" id="ARBA00035112"/>
    </source>
</evidence>